<evidence type="ECO:0000313" key="3">
    <source>
        <dbReference type="Proteomes" id="UP001341281"/>
    </source>
</evidence>
<name>A0AAQ3PRG8_PASNO</name>
<evidence type="ECO:0000313" key="2">
    <source>
        <dbReference type="EMBL" id="WVZ51666.1"/>
    </source>
</evidence>
<evidence type="ECO:0000256" key="1">
    <source>
        <dbReference type="SAM" id="MobiDB-lite"/>
    </source>
</evidence>
<sequence>MSSSTGADRRCGTSGGASEHPKARCRCRARRSSLDLTSICSSHICSLLTLPGRRSTEVTCQSNELSLMVVVVQTSKYRFQLNKEIRRKESLQTYDMPALLLIHRKRIVDNKVSYPVFVVYLPTLARVEDRWGYDKRDLLALKGIFMVTWSSLNIPTEDTVS</sequence>
<keyword evidence="3" id="KW-1185">Reference proteome</keyword>
<dbReference type="EMBL" id="CP144745">
    <property type="protein sequence ID" value="WVZ51666.1"/>
    <property type="molecule type" value="Genomic_DNA"/>
</dbReference>
<gene>
    <name evidence="2" type="ORF">U9M48_002787</name>
</gene>
<feature type="region of interest" description="Disordered" evidence="1">
    <location>
        <begin position="1"/>
        <end position="22"/>
    </location>
</feature>
<accession>A0AAQ3PRG8</accession>
<proteinExistence type="predicted"/>
<dbReference type="AlphaFoldDB" id="A0AAQ3PRG8"/>
<dbReference type="Proteomes" id="UP001341281">
    <property type="component" value="Chromosome 01"/>
</dbReference>
<protein>
    <submittedName>
        <fullName evidence="2">Uncharacterized protein</fullName>
    </submittedName>
</protein>
<organism evidence="2 3">
    <name type="scientific">Paspalum notatum var. saurae</name>
    <dbReference type="NCBI Taxonomy" id="547442"/>
    <lineage>
        <taxon>Eukaryota</taxon>
        <taxon>Viridiplantae</taxon>
        <taxon>Streptophyta</taxon>
        <taxon>Embryophyta</taxon>
        <taxon>Tracheophyta</taxon>
        <taxon>Spermatophyta</taxon>
        <taxon>Magnoliopsida</taxon>
        <taxon>Liliopsida</taxon>
        <taxon>Poales</taxon>
        <taxon>Poaceae</taxon>
        <taxon>PACMAD clade</taxon>
        <taxon>Panicoideae</taxon>
        <taxon>Andropogonodae</taxon>
        <taxon>Paspaleae</taxon>
        <taxon>Paspalinae</taxon>
        <taxon>Paspalum</taxon>
    </lineage>
</organism>
<reference evidence="2 3" key="1">
    <citation type="submission" date="2024-02" db="EMBL/GenBank/DDBJ databases">
        <title>High-quality chromosome-scale genome assembly of Pensacola bahiagrass (Paspalum notatum Flugge var. saurae).</title>
        <authorList>
            <person name="Vega J.M."/>
            <person name="Podio M."/>
            <person name="Orjuela J."/>
            <person name="Siena L.A."/>
            <person name="Pessino S.C."/>
            <person name="Combes M.C."/>
            <person name="Mariac C."/>
            <person name="Albertini E."/>
            <person name="Pupilli F."/>
            <person name="Ortiz J.P.A."/>
            <person name="Leblanc O."/>
        </authorList>
    </citation>
    <scope>NUCLEOTIDE SEQUENCE [LARGE SCALE GENOMIC DNA]</scope>
    <source>
        <strain evidence="2">R1</strain>
        <tissue evidence="2">Leaf</tissue>
    </source>
</reference>